<sequence>MSSNTAKFHQNYEDDPYESHFIQDEFNDLECFPEIKEFDSKIQELLDDLNSYSTKINELEKMFQEENSRFQRVLSENSIKLKEITKLCGAKHIDISRPYYDALLKINKYEQIEIFIGMKILIEFILSILTKTNSLKNQCQKTVLQFEKYNKLYLDAKQAIADVEANDDNQFDQLKQEKLNIANLKFSEVNKKRQELEIEHLGMMAQIRITEYTASQLKEKHKNSIRKSKIYFNESDNFRSKLASIKDCIQKLKQEIGDCKNHYSKTLKNLGEISEEIHERRSQLLSKSLKREPGVGAEIIENNSR</sequence>
<dbReference type="PANTHER" id="PTHR19423:SF1">
    <property type="entry name" value="SH3 DOMAIN-BINDING PROTEIN 5"/>
    <property type="match status" value="1"/>
</dbReference>
<comment type="caution">
    <text evidence="3">The sequence shown here is derived from an EMBL/GenBank/DDBJ whole genome shotgun (WGS) entry which is preliminary data.</text>
</comment>
<dbReference type="Pfam" id="PF05276">
    <property type="entry name" value="SH3BP5"/>
    <property type="match status" value="2"/>
</dbReference>
<gene>
    <name evidence="3" type="ORF">QR98_0040240</name>
</gene>
<keyword evidence="2" id="KW-0175">Coiled coil</keyword>
<dbReference type="AlphaFoldDB" id="A0A132A3W5"/>
<protein>
    <submittedName>
        <fullName evidence="3">SH3 domain-binding protein 5-like protein</fullName>
    </submittedName>
</protein>
<dbReference type="InterPro" id="IPR007940">
    <property type="entry name" value="SH3BP5"/>
</dbReference>
<dbReference type="EMBL" id="JXLN01010354">
    <property type="protein sequence ID" value="KPM05559.1"/>
    <property type="molecule type" value="Genomic_DNA"/>
</dbReference>
<dbReference type="Proteomes" id="UP000616769">
    <property type="component" value="Unassembled WGS sequence"/>
</dbReference>
<evidence type="ECO:0000256" key="2">
    <source>
        <dbReference type="ARBA" id="ARBA00023054"/>
    </source>
</evidence>
<dbReference type="OrthoDB" id="446789at2759"/>
<comment type="similarity">
    <text evidence="1">Belongs to the SH3BP5 family.</text>
</comment>
<dbReference type="PANTHER" id="PTHR19423">
    <property type="entry name" value="SH3 DOMAIN-BINDING PROTEIN 5"/>
    <property type="match status" value="1"/>
</dbReference>
<name>A0A132A3W5_SARSC</name>
<dbReference type="VEuPathDB" id="VectorBase:SSCA006156"/>
<organism evidence="3 4">
    <name type="scientific">Sarcoptes scabiei</name>
    <name type="common">Itch mite</name>
    <name type="synonym">Acarus scabiei</name>
    <dbReference type="NCBI Taxonomy" id="52283"/>
    <lineage>
        <taxon>Eukaryota</taxon>
        <taxon>Metazoa</taxon>
        <taxon>Ecdysozoa</taxon>
        <taxon>Arthropoda</taxon>
        <taxon>Chelicerata</taxon>
        <taxon>Arachnida</taxon>
        <taxon>Acari</taxon>
        <taxon>Acariformes</taxon>
        <taxon>Sarcoptiformes</taxon>
        <taxon>Astigmata</taxon>
        <taxon>Psoroptidia</taxon>
        <taxon>Sarcoptoidea</taxon>
        <taxon>Sarcoptidae</taxon>
        <taxon>Sarcoptinae</taxon>
        <taxon>Sarcoptes</taxon>
    </lineage>
</organism>
<dbReference type="GO" id="GO:0004860">
    <property type="term" value="F:protein kinase inhibitor activity"/>
    <property type="evidence" value="ECO:0007669"/>
    <property type="project" value="TreeGrafter"/>
</dbReference>
<dbReference type="GO" id="GO:0035556">
    <property type="term" value="P:intracellular signal transduction"/>
    <property type="evidence" value="ECO:0007669"/>
    <property type="project" value="InterPro"/>
</dbReference>
<evidence type="ECO:0000256" key="1">
    <source>
        <dbReference type="ARBA" id="ARBA00007796"/>
    </source>
</evidence>
<evidence type="ECO:0000313" key="3">
    <source>
        <dbReference type="EMBL" id="KPM05559.1"/>
    </source>
</evidence>
<evidence type="ECO:0000313" key="4">
    <source>
        <dbReference type="Proteomes" id="UP000616769"/>
    </source>
</evidence>
<proteinExistence type="inferred from homology"/>
<dbReference type="GO" id="GO:0005737">
    <property type="term" value="C:cytoplasm"/>
    <property type="evidence" value="ECO:0007669"/>
    <property type="project" value="TreeGrafter"/>
</dbReference>
<accession>A0A132A3W5</accession>
<reference evidence="3 4" key="1">
    <citation type="journal article" date="2015" name="Parasit. Vectors">
        <title>Draft genome of the scabies mite.</title>
        <authorList>
            <person name="Rider S.D.Jr."/>
            <person name="Morgan M.S."/>
            <person name="Arlian L.G."/>
        </authorList>
    </citation>
    <scope>NUCLEOTIDE SEQUENCE [LARGE SCALE GENOMIC DNA]</scope>
    <source>
        <strain evidence="3">Arlian Lab</strain>
    </source>
</reference>